<dbReference type="PANTHER" id="PTHR11014">
    <property type="entry name" value="PEPTIDASE M20 FAMILY MEMBER"/>
    <property type="match status" value="1"/>
</dbReference>
<dbReference type="PIRSF" id="PIRSF005962">
    <property type="entry name" value="Pept_M20D_amidohydro"/>
    <property type="match status" value="1"/>
</dbReference>
<reference evidence="2 3" key="1">
    <citation type="submission" date="2023-12" db="EMBL/GenBank/DDBJ databases">
        <title>Baltic Sea Cyanobacteria.</title>
        <authorList>
            <person name="Delbaje E."/>
            <person name="Fewer D.P."/>
            <person name="Shishido T.K."/>
        </authorList>
    </citation>
    <scope>NUCLEOTIDE SEQUENCE [LARGE SCALE GENOMIC DNA]</scope>
    <source>
        <strain evidence="2 3">CCNP 1315</strain>
    </source>
</reference>
<accession>A0ABU5U4E3</accession>
<dbReference type="CDD" id="cd08014">
    <property type="entry name" value="M20_Acy1-like"/>
    <property type="match status" value="1"/>
</dbReference>
<dbReference type="InterPro" id="IPR036264">
    <property type="entry name" value="Bact_exopeptidase_dim_dom"/>
</dbReference>
<feature type="domain" description="Peptidase M20 dimerisation" evidence="1">
    <location>
        <begin position="188"/>
        <end position="279"/>
    </location>
</feature>
<gene>
    <name evidence="2" type="ORF">VB854_23630</name>
</gene>
<dbReference type="Gene3D" id="3.40.630.10">
    <property type="entry name" value="Zn peptidases"/>
    <property type="match status" value="1"/>
</dbReference>
<dbReference type="InterPro" id="IPR011650">
    <property type="entry name" value="Peptidase_M20_dimer"/>
</dbReference>
<dbReference type="EMBL" id="JAYGHT010000141">
    <property type="protein sequence ID" value="MEA5521935.1"/>
    <property type="molecule type" value="Genomic_DNA"/>
</dbReference>
<dbReference type="RefSeq" id="WP_323221506.1">
    <property type="nucleotide sequence ID" value="NZ_JAYGHT010000141.1"/>
</dbReference>
<dbReference type="Pfam" id="PF07687">
    <property type="entry name" value="M20_dimer"/>
    <property type="match status" value="1"/>
</dbReference>
<evidence type="ECO:0000313" key="2">
    <source>
        <dbReference type="EMBL" id="MEA5521935.1"/>
    </source>
</evidence>
<proteinExistence type="predicted"/>
<comment type="caution">
    <text evidence="2">The sequence shown here is derived from an EMBL/GenBank/DDBJ whole genome shotgun (WGS) entry which is preliminary data.</text>
</comment>
<organism evidence="2 3">
    <name type="scientific">Limnoraphis robusta CCNP1315</name>
    <dbReference type="NCBI Taxonomy" id="3110306"/>
    <lineage>
        <taxon>Bacteria</taxon>
        <taxon>Bacillati</taxon>
        <taxon>Cyanobacteriota</taxon>
        <taxon>Cyanophyceae</taxon>
        <taxon>Oscillatoriophycideae</taxon>
        <taxon>Oscillatoriales</taxon>
        <taxon>Sirenicapillariaceae</taxon>
        <taxon>Limnoraphis</taxon>
    </lineage>
</organism>
<dbReference type="Proteomes" id="UP001301728">
    <property type="component" value="Unassembled WGS sequence"/>
</dbReference>
<dbReference type="Pfam" id="PF01546">
    <property type="entry name" value="Peptidase_M20"/>
    <property type="match status" value="1"/>
</dbReference>
<keyword evidence="3" id="KW-1185">Reference proteome</keyword>
<dbReference type="SUPFAM" id="SSF53187">
    <property type="entry name" value="Zn-dependent exopeptidases"/>
    <property type="match status" value="1"/>
</dbReference>
<dbReference type="Gene3D" id="3.30.70.360">
    <property type="match status" value="1"/>
</dbReference>
<evidence type="ECO:0000259" key="1">
    <source>
        <dbReference type="Pfam" id="PF07687"/>
    </source>
</evidence>
<sequence>MLNQIKALATDLAPRLIEIRRHIHSHPELSGQEYQTAAYVAGVLSSCGLHVTEAVGKTGVVGELKGKSNTPQWLAIRTDMDALPIKELTELDYASHQPGIMHACGHDVHTTIGVGTAMVLSQLNEALAGHIRFLFQPAEEIAQGAHWMVADNVMQDVVAILGVHVFPSIPAGCVGIRQGALTAAADDLELIIIGESGHGARPHEAKDAIWIAAQVITTLQQAISRTHNPLRPVVLTIGQIVGGRAPNVIADQVKLLGTVRSLHPETHENLPAWIEKIVAGVCQMYGARYEMNYRRGVPSVQNDPKITQLVAESVAEAWGKDSIIMLAEPSLGAEDFSVYLNHVPGMMFRLGVGHKNQPNYPLHHPKFEIDESAIITGVVTLAYSAYQYWQKIGNREQVTGYSI</sequence>
<dbReference type="SUPFAM" id="SSF55031">
    <property type="entry name" value="Bacterial exopeptidase dimerisation domain"/>
    <property type="match status" value="1"/>
</dbReference>
<protein>
    <submittedName>
        <fullName evidence="2">M20 family metallopeptidase</fullName>
    </submittedName>
</protein>
<dbReference type="InterPro" id="IPR017439">
    <property type="entry name" value="Amidohydrolase"/>
</dbReference>
<dbReference type="NCBIfam" id="TIGR01891">
    <property type="entry name" value="amidohydrolases"/>
    <property type="match status" value="1"/>
</dbReference>
<dbReference type="InterPro" id="IPR002933">
    <property type="entry name" value="Peptidase_M20"/>
</dbReference>
<dbReference type="PANTHER" id="PTHR11014:SF63">
    <property type="entry name" value="METALLOPEPTIDASE, PUTATIVE (AFU_ORTHOLOGUE AFUA_6G09600)-RELATED"/>
    <property type="match status" value="1"/>
</dbReference>
<name>A0ABU5U4E3_9CYAN</name>
<evidence type="ECO:0000313" key="3">
    <source>
        <dbReference type="Proteomes" id="UP001301728"/>
    </source>
</evidence>